<reference evidence="1" key="1">
    <citation type="journal article" date="2015" name="Nature">
        <title>Complex archaea that bridge the gap between prokaryotes and eukaryotes.</title>
        <authorList>
            <person name="Spang A."/>
            <person name="Saw J.H."/>
            <person name="Jorgensen S.L."/>
            <person name="Zaremba-Niedzwiedzka K."/>
            <person name="Martijn J."/>
            <person name="Lind A.E."/>
            <person name="van Eijk R."/>
            <person name="Schleper C."/>
            <person name="Guy L."/>
            <person name="Ettema T.J."/>
        </authorList>
    </citation>
    <scope>NUCLEOTIDE SEQUENCE</scope>
</reference>
<evidence type="ECO:0000313" key="1">
    <source>
        <dbReference type="EMBL" id="KKL06977.1"/>
    </source>
</evidence>
<comment type="caution">
    <text evidence="1">The sequence shown here is derived from an EMBL/GenBank/DDBJ whole genome shotgun (WGS) entry which is preliminary data.</text>
</comment>
<organism evidence="1">
    <name type="scientific">marine sediment metagenome</name>
    <dbReference type="NCBI Taxonomy" id="412755"/>
    <lineage>
        <taxon>unclassified sequences</taxon>
        <taxon>metagenomes</taxon>
        <taxon>ecological metagenomes</taxon>
    </lineage>
</organism>
<protein>
    <submittedName>
        <fullName evidence="1">Uncharacterized protein</fullName>
    </submittedName>
</protein>
<gene>
    <name evidence="1" type="ORF">LCGC14_2590640</name>
</gene>
<proteinExistence type="predicted"/>
<dbReference type="AlphaFoldDB" id="A0A0F9AZN1"/>
<dbReference type="EMBL" id="LAZR01043475">
    <property type="protein sequence ID" value="KKL06977.1"/>
    <property type="molecule type" value="Genomic_DNA"/>
</dbReference>
<accession>A0A0F9AZN1</accession>
<sequence>MIIKKIEKPEWITYTERAKKTKEKILNRLCKNCDVSFNENGISIYESICKVCVNGKN</sequence>
<name>A0A0F9AZN1_9ZZZZ</name>